<feature type="transmembrane region" description="Helical" evidence="1">
    <location>
        <begin position="339"/>
        <end position="357"/>
    </location>
</feature>
<dbReference type="GO" id="GO:0016787">
    <property type="term" value="F:hydrolase activity"/>
    <property type="evidence" value="ECO:0007669"/>
    <property type="project" value="UniProtKB-KW"/>
</dbReference>
<dbReference type="InterPro" id="IPR050879">
    <property type="entry name" value="Acyltransferase_3"/>
</dbReference>
<feature type="transmembrane region" description="Helical" evidence="1">
    <location>
        <begin position="316"/>
        <end position="333"/>
    </location>
</feature>
<sequence length="655" mass="71840">MSEAAAGAVKAPQTGGWACSRGHKGMEGAARRLPVIDGLRAFAVIAVVLFHGFPGIVRGGYIGVDVFFVISGFVIALRYLQPMVAGEIGFATFFARRIRRLVPAYFAMLVAATLVAAWVMAPRDLVNYGASLLGQALYAQNIVFWVQGDYFDAALRKPLLHTWSLGVEEQFYLCFPLLVIALRRWPRLAALACILVGLLALGLGAYVERISPKTSFYWLPFRTWEFLAGIAVAQLYTRGVAARMPAAVASLGGVLAIVGLFAAALLFDDDTASILTQGLLAVTATAILCLVQERMADAVRACFTNAGAQHFGRISYSWYLWHWPPLAFAFLLFGRPAAGWEAVALTLLGYGLGLLSWRLFERGASHAAWLARRRRAALLLLGFLLFSGLAGSALVASQGLLQRYPADVQPLLRAQMDRPDGRCTFASRLREWRGQTCLVNDVTGPGGILFIGDSHVEMQKAALARLGRQAGVPVYITKQNCRIVDYGVDRNCRWPVWKSVARDIRRHRIAHVVAIALWPEPFDRAAFDAAVVRLLTTGAQVTLERPTPHADRLAPDHYLSQPGAWGERSRYPTAEHVRRTQDVTAAMADWAARDPRIRVIDPTPLLCPDARCRFALAGRPLYSDTHHLTAAGVAAIEPIYATLFAAARQAREARR</sequence>
<evidence type="ECO:0000313" key="4">
    <source>
        <dbReference type="EMBL" id="SFR99051.1"/>
    </source>
</evidence>
<dbReference type="GO" id="GO:0016020">
    <property type="term" value="C:membrane"/>
    <property type="evidence" value="ECO:0007669"/>
    <property type="project" value="TreeGrafter"/>
</dbReference>
<dbReference type="InterPro" id="IPR043968">
    <property type="entry name" value="SGNH"/>
</dbReference>
<keyword evidence="1" id="KW-1133">Transmembrane helix</keyword>
<accession>A0A1I6L6C1</accession>
<keyword evidence="1" id="KW-0812">Transmembrane</keyword>
<keyword evidence="4" id="KW-0378">Hydrolase</keyword>
<dbReference type="EMBL" id="FOZG01000002">
    <property type="protein sequence ID" value="SFR99051.1"/>
    <property type="molecule type" value="Genomic_DNA"/>
</dbReference>
<reference evidence="4 5" key="1">
    <citation type="submission" date="2016-10" db="EMBL/GenBank/DDBJ databases">
        <authorList>
            <person name="de Groot N.N."/>
        </authorList>
    </citation>
    <scope>NUCLEOTIDE SEQUENCE [LARGE SCALE GENOMIC DNA]</scope>
    <source>
        <strain evidence="4 5">S5-249</strain>
    </source>
</reference>
<evidence type="ECO:0000313" key="5">
    <source>
        <dbReference type="Proteomes" id="UP000198824"/>
    </source>
</evidence>
<evidence type="ECO:0000256" key="1">
    <source>
        <dbReference type="SAM" id="Phobius"/>
    </source>
</evidence>
<keyword evidence="4" id="KW-0012">Acyltransferase</keyword>
<feature type="domain" description="SGNH" evidence="3">
    <location>
        <begin position="422"/>
        <end position="641"/>
    </location>
</feature>
<feature type="transmembrane region" description="Helical" evidence="1">
    <location>
        <begin position="248"/>
        <end position="267"/>
    </location>
</feature>
<dbReference type="PANTHER" id="PTHR23028:SF53">
    <property type="entry name" value="ACYL_TRANSF_3 DOMAIN-CONTAINING PROTEIN"/>
    <property type="match status" value="1"/>
</dbReference>
<dbReference type="InterPro" id="IPR002656">
    <property type="entry name" value="Acyl_transf_3_dom"/>
</dbReference>
<protein>
    <submittedName>
        <fullName evidence="4">Peptidoglycan/LPS O-acetylase OafA/YrhL, contains acyltransferase and SGNH-hydrolase domains</fullName>
    </submittedName>
</protein>
<dbReference type="PANTHER" id="PTHR23028">
    <property type="entry name" value="ACETYLTRANSFERASE"/>
    <property type="match status" value="1"/>
</dbReference>
<keyword evidence="4" id="KW-0808">Transferase</keyword>
<evidence type="ECO:0000259" key="3">
    <source>
        <dbReference type="Pfam" id="PF19040"/>
    </source>
</evidence>
<keyword evidence="1" id="KW-0472">Membrane</keyword>
<dbReference type="AlphaFoldDB" id="A0A1I6L6C1"/>
<proteinExistence type="predicted"/>
<dbReference type="SUPFAM" id="SSF52266">
    <property type="entry name" value="SGNH hydrolase"/>
    <property type="match status" value="1"/>
</dbReference>
<dbReference type="Pfam" id="PF19040">
    <property type="entry name" value="SGNH"/>
    <property type="match status" value="1"/>
</dbReference>
<dbReference type="GO" id="GO:0009103">
    <property type="term" value="P:lipopolysaccharide biosynthetic process"/>
    <property type="evidence" value="ECO:0007669"/>
    <property type="project" value="TreeGrafter"/>
</dbReference>
<feature type="transmembrane region" description="Helical" evidence="1">
    <location>
        <begin position="188"/>
        <end position="207"/>
    </location>
</feature>
<feature type="transmembrane region" description="Helical" evidence="1">
    <location>
        <begin position="59"/>
        <end position="80"/>
    </location>
</feature>
<dbReference type="STRING" id="1166337.SAMN05192580_2364"/>
<dbReference type="OrthoDB" id="9796461at2"/>
<organism evidence="4 5">
    <name type="scientific">Sphingomonas jatrophae</name>
    <dbReference type="NCBI Taxonomy" id="1166337"/>
    <lineage>
        <taxon>Bacteria</taxon>
        <taxon>Pseudomonadati</taxon>
        <taxon>Pseudomonadota</taxon>
        <taxon>Alphaproteobacteria</taxon>
        <taxon>Sphingomonadales</taxon>
        <taxon>Sphingomonadaceae</taxon>
        <taxon>Sphingomonas</taxon>
    </lineage>
</organism>
<feature type="domain" description="Acyltransferase 3" evidence="2">
    <location>
        <begin position="36"/>
        <end position="355"/>
    </location>
</feature>
<dbReference type="RefSeq" id="WP_131819259.1">
    <property type="nucleotide sequence ID" value="NZ_FOZG01000002.1"/>
</dbReference>
<keyword evidence="5" id="KW-1185">Reference proteome</keyword>
<dbReference type="Pfam" id="PF01757">
    <property type="entry name" value="Acyl_transf_3"/>
    <property type="match status" value="1"/>
</dbReference>
<name>A0A1I6L6C1_9SPHN</name>
<feature type="transmembrane region" description="Helical" evidence="1">
    <location>
        <begin position="101"/>
        <end position="121"/>
    </location>
</feature>
<feature type="transmembrane region" description="Helical" evidence="1">
    <location>
        <begin position="33"/>
        <end position="53"/>
    </location>
</feature>
<feature type="transmembrane region" description="Helical" evidence="1">
    <location>
        <begin position="378"/>
        <end position="401"/>
    </location>
</feature>
<dbReference type="GO" id="GO:0016747">
    <property type="term" value="F:acyltransferase activity, transferring groups other than amino-acyl groups"/>
    <property type="evidence" value="ECO:0007669"/>
    <property type="project" value="InterPro"/>
</dbReference>
<dbReference type="Proteomes" id="UP000198824">
    <property type="component" value="Unassembled WGS sequence"/>
</dbReference>
<gene>
    <name evidence="4" type="ORF">SAMN05192580_2364</name>
</gene>
<evidence type="ECO:0000259" key="2">
    <source>
        <dbReference type="Pfam" id="PF01757"/>
    </source>
</evidence>
<feature type="transmembrane region" description="Helical" evidence="1">
    <location>
        <begin position="273"/>
        <end position="291"/>
    </location>
</feature>